<dbReference type="EMBL" id="CP094929">
    <property type="protein sequence ID" value="UOM49707.1"/>
    <property type="molecule type" value="Genomic_DNA"/>
</dbReference>
<evidence type="ECO:0000313" key="2">
    <source>
        <dbReference type="Proteomes" id="UP000829708"/>
    </source>
</evidence>
<dbReference type="Proteomes" id="UP000829708">
    <property type="component" value="Chromosome"/>
</dbReference>
<evidence type="ECO:0000313" key="1">
    <source>
        <dbReference type="EMBL" id="UOM49707.1"/>
    </source>
</evidence>
<protein>
    <submittedName>
        <fullName evidence="1">DUF1850 domain-containing protein</fullName>
    </submittedName>
</protein>
<reference evidence="2" key="1">
    <citation type="journal article" date="2024" name="J Bioinform Genom">
        <title>Complete genome sequence of the type strain bacterium Sphaerochaeta associata GLS2t (VKM B-2742)t.</title>
        <authorList>
            <person name="Troshina O.Y."/>
            <person name="Tepeeva A.N."/>
            <person name="Arzamasceva V.O."/>
            <person name="Whitman W.B."/>
            <person name="Varghese N."/>
            <person name="Shapiro N."/>
            <person name="Woyke T."/>
            <person name="Kripides N.C."/>
            <person name="Vasilenko O.V."/>
        </authorList>
    </citation>
    <scope>NUCLEOTIDE SEQUENCE [LARGE SCALE GENOMIC DNA]</scope>
    <source>
        <strain evidence="2">GLS2T</strain>
    </source>
</reference>
<dbReference type="Pfam" id="PF08905">
    <property type="entry name" value="DUF1850"/>
    <property type="match status" value="1"/>
</dbReference>
<gene>
    <name evidence="1" type="ORF">MUG09_09075</name>
</gene>
<sequence>MKSRALVLVLVLVLLILLMGTLLFSYFFQGPDLHLVLSDQETGQVLFSQPVQEGDELSFHWIHSFEHIPWAEEYTIEANETFLLHTISVAGFGAGIPENKGVVTVEDGMVVMRSIQQQFDTIRWIHSQTALVSITLGQTTFITGEDVEHHLPVELSIKGTRTLWPRLRLTK</sequence>
<organism evidence="1 2">
    <name type="scientific">Sphaerochaeta associata</name>
    <dbReference type="NCBI Taxonomy" id="1129264"/>
    <lineage>
        <taxon>Bacteria</taxon>
        <taxon>Pseudomonadati</taxon>
        <taxon>Spirochaetota</taxon>
        <taxon>Spirochaetia</taxon>
        <taxon>Spirochaetales</taxon>
        <taxon>Sphaerochaetaceae</taxon>
        <taxon>Sphaerochaeta</taxon>
    </lineage>
</organism>
<proteinExistence type="predicted"/>
<keyword evidence="2" id="KW-1185">Reference proteome</keyword>
<accession>A0ABY4D9Q1</accession>
<name>A0ABY4D9Q1_9SPIR</name>
<dbReference type="InterPro" id="IPR015001">
    <property type="entry name" value="DUF1850"/>
</dbReference>
<dbReference type="RefSeq" id="WP_244771101.1">
    <property type="nucleotide sequence ID" value="NZ_CP094929.1"/>
</dbReference>